<dbReference type="EMBL" id="AVOT02007763">
    <property type="protein sequence ID" value="MBW0484613.1"/>
    <property type="molecule type" value="Genomic_DNA"/>
</dbReference>
<dbReference type="AlphaFoldDB" id="A0A9Q3GY46"/>
<reference evidence="2" key="1">
    <citation type="submission" date="2021-03" db="EMBL/GenBank/DDBJ databases">
        <title>Draft genome sequence of rust myrtle Austropuccinia psidii MF-1, a brazilian biotype.</title>
        <authorList>
            <person name="Quecine M.C."/>
            <person name="Pachon D.M.R."/>
            <person name="Bonatelli M.L."/>
            <person name="Correr F.H."/>
            <person name="Franceschini L.M."/>
            <person name="Leite T.F."/>
            <person name="Margarido G.R.A."/>
            <person name="Almeida C.A."/>
            <person name="Ferrarezi J.A."/>
            <person name="Labate C.A."/>
        </authorList>
    </citation>
    <scope>NUCLEOTIDE SEQUENCE</scope>
    <source>
        <strain evidence="2">MF-1</strain>
    </source>
</reference>
<protein>
    <submittedName>
        <fullName evidence="2">Uncharacterized protein</fullName>
    </submittedName>
</protein>
<sequence>MVNGKTQEDHSHTPINLPIQKRPQTRGLNRHGPSTSAPPTPQRSMAMGHGKQEVQPGFTLGRIWGMLPSDMSQRDIFQ</sequence>
<evidence type="ECO:0000313" key="3">
    <source>
        <dbReference type="Proteomes" id="UP000765509"/>
    </source>
</evidence>
<organism evidence="2 3">
    <name type="scientific">Austropuccinia psidii MF-1</name>
    <dbReference type="NCBI Taxonomy" id="1389203"/>
    <lineage>
        <taxon>Eukaryota</taxon>
        <taxon>Fungi</taxon>
        <taxon>Dikarya</taxon>
        <taxon>Basidiomycota</taxon>
        <taxon>Pucciniomycotina</taxon>
        <taxon>Pucciniomycetes</taxon>
        <taxon>Pucciniales</taxon>
        <taxon>Sphaerophragmiaceae</taxon>
        <taxon>Austropuccinia</taxon>
    </lineage>
</organism>
<evidence type="ECO:0000313" key="2">
    <source>
        <dbReference type="EMBL" id="MBW0484613.1"/>
    </source>
</evidence>
<name>A0A9Q3GY46_9BASI</name>
<evidence type="ECO:0000256" key="1">
    <source>
        <dbReference type="SAM" id="MobiDB-lite"/>
    </source>
</evidence>
<comment type="caution">
    <text evidence="2">The sequence shown here is derived from an EMBL/GenBank/DDBJ whole genome shotgun (WGS) entry which is preliminary data.</text>
</comment>
<proteinExistence type="predicted"/>
<feature type="compositionally biased region" description="Basic and acidic residues" evidence="1">
    <location>
        <begin position="1"/>
        <end position="12"/>
    </location>
</feature>
<accession>A0A9Q3GY46</accession>
<keyword evidence="3" id="KW-1185">Reference proteome</keyword>
<feature type="region of interest" description="Disordered" evidence="1">
    <location>
        <begin position="1"/>
        <end position="57"/>
    </location>
</feature>
<dbReference type="Proteomes" id="UP000765509">
    <property type="component" value="Unassembled WGS sequence"/>
</dbReference>
<gene>
    <name evidence="2" type="ORF">O181_024328</name>
</gene>